<reference evidence="1" key="1">
    <citation type="submission" date="2022-10" db="EMBL/GenBank/DDBJ databases">
        <authorList>
            <person name="Yu W.X."/>
        </authorList>
    </citation>
    <scope>NUCLEOTIDE SEQUENCE</scope>
    <source>
        <strain evidence="1">AAT</strain>
    </source>
</reference>
<evidence type="ECO:0000313" key="2">
    <source>
        <dbReference type="Proteomes" id="UP001209229"/>
    </source>
</evidence>
<comment type="caution">
    <text evidence="1">The sequence shown here is derived from an EMBL/GenBank/DDBJ whole genome shotgun (WGS) entry which is preliminary data.</text>
</comment>
<name>A0AAE3SHF5_9BACT</name>
<accession>A0AAE3SHF5</accession>
<evidence type="ECO:0008006" key="3">
    <source>
        <dbReference type="Google" id="ProtNLM"/>
    </source>
</evidence>
<dbReference type="EMBL" id="JAPDPJ010000118">
    <property type="protein sequence ID" value="MCW3789508.1"/>
    <property type="molecule type" value="Genomic_DNA"/>
</dbReference>
<organism evidence="1 2">
    <name type="scientific">Plebeiibacterium sediminum</name>
    <dbReference type="NCBI Taxonomy" id="2992112"/>
    <lineage>
        <taxon>Bacteria</taxon>
        <taxon>Pseudomonadati</taxon>
        <taxon>Bacteroidota</taxon>
        <taxon>Bacteroidia</taxon>
        <taxon>Marinilabiliales</taxon>
        <taxon>Marinilabiliaceae</taxon>
        <taxon>Plebeiibacterium</taxon>
    </lineage>
</organism>
<dbReference type="AlphaFoldDB" id="A0AAE3SHF5"/>
<evidence type="ECO:0000313" key="1">
    <source>
        <dbReference type="EMBL" id="MCW3789508.1"/>
    </source>
</evidence>
<proteinExistence type="predicted"/>
<keyword evidence="2" id="KW-1185">Reference proteome</keyword>
<protein>
    <recommendedName>
        <fullName evidence="3">Aspartate kinase</fullName>
    </recommendedName>
</protein>
<sequence>MVTIPQAVEMVVKVKPFLSEALSDGLINISALARKIKPDIEKIISKEAKHGAIVMALNRLSPQVNFSINKSIDKMRTMLGDIIVRSDLTDCTFRNSKTLIRCHMKVIESIAENPDIFYTLVRGVHESNLVITSYYSELVDKFFEKEELIYKTENLSAITVKLHENNSRIPGFYYYILKSVAWEGINITEVISTTNEFTILVNDEDVDRAFSELKKMKRPGKLYNI</sequence>
<gene>
    <name evidence="1" type="ORF">OM075_23820</name>
</gene>
<dbReference type="RefSeq" id="WP_301193058.1">
    <property type="nucleotide sequence ID" value="NZ_JAPDPJ010000118.1"/>
</dbReference>
<dbReference type="Proteomes" id="UP001209229">
    <property type="component" value="Unassembled WGS sequence"/>
</dbReference>